<feature type="domain" description="SCP2" evidence="1">
    <location>
        <begin position="22"/>
        <end position="115"/>
    </location>
</feature>
<evidence type="ECO:0000313" key="3">
    <source>
        <dbReference type="Proteomes" id="UP000292235"/>
    </source>
</evidence>
<dbReference type="Pfam" id="PF02036">
    <property type="entry name" value="SCP2"/>
    <property type="match status" value="1"/>
</dbReference>
<sequence length="116" mass="12891">MASVEECRTAIDKVSGRIMEVDAADRRRHIVERTVSVTVSDLDTAFDMRLTVDGLQDITRRESGARSQRAQVGITASSDDLVALAEDRLDFSKAMFSGRVKLDASFGDLMRLRKLL</sequence>
<accession>A0A4P6Q318</accession>
<organism evidence="2 3">
    <name type="scientific">Streptomonospora litoralis</name>
    <dbReference type="NCBI Taxonomy" id="2498135"/>
    <lineage>
        <taxon>Bacteria</taxon>
        <taxon>Bacillati</taxon>
        <taxon>Actinomycetota</taxon>
        <taxon>Actinomycetes</taxon>
        <taxon>Streptosporangiales</taxon>
        <taxon>Nocardiopsidaceae</taxon>
        <taxon>Streptomonospora</taxon>
    </lineage>
</organism>
<proteinExistence type="predicted"/>
<dbReference type="SUPFAM" id="SSF55718">
    <property type="entry name" value="SCP-like"/>
    <property type="match status" value="1"/>
</dbReference>
<dbReference type="Proteomes" id="UP000292235">
    <property type="component" value="Chromosome"/>
</dbReference>
<evidence type="ECO:0000259" key="1">
    <source>
        <dbReference type="Pfam" id="PF02036"/>
    </source>
</evidence>
<dbReference type="OrthoDB" id="3534000at2"/>
<reference evidence="2 3" key="1">
    <citation type="submission" date="2019-02" db="EMBL/GenBank/DDBJ databases">
        <authorList>
            <person name="Khodamoradi S."/>
            <person name="Hahnke R.L."/>
            <person name="Kaempfer P."/>
            <person name="Schumann P."/>
            <person name="Rohde M."/>
            <person name="Steinert M."/>
            <person name="Luzhetskyy A."/>
            <person name="Wink J."/>
            <person name="Ruckert C."/>
        </authorList>
    </citation>
    <scope>NUCLEOTIDE SEQUENCE [LARGE SCALE GENOMIC DNA]</scope>
    <source>
        <strain evidence="2 3">M2</strain>
    </source>
</reference>
<dbReference type="EMBL" id="CP036455">
    <property type="protein sequence ID" value="QBI55056.1"/>
    <property type="molecule type" value="Genomic_DNA"/>
</dbReference>
<dbReference type="InterPro" id="IPR036527">
    <property type="entry name" value="SCP2_sterol-bd_dom_sf"/>
</dbReference>
<dbReference type="AlphaFoldDB" id="A0A4P6Q318"/>
<name>A0A4P6Q318_9ACTN</name>
<dbReference type="RefSeq" id="WP_131099130.1">
    <property type="nucleotide sequence ID" value="NZ_CP036455.1"/>
</dbReference>
<gene>
    <name evidence="2" type="ORF">EKD16_16420</name>
</gene>
<dbReference type="KEGG" id="strr:EKD16_16420"/>
<protein>
    <submittedName>
        <fullName evidence="2">SCP-2 sterol transfer family protein</fullName>
    </submittedName>
</protein>
<evidence type="ECO:0000313" key="2">
    <source>
        <dbReference type="EMBL" id="QBI55056.1"/>
    </source>
</evidence>
<keyword evidence="3" id="KW-1185">Reference proteome</keyword>
<dbReference type="InterPro" id="IPR003033">
    <property type="entry name" value="SCP2_sterol-bd_dom"/>
</dbReference>
<dbReference type="Gene3D" id="3.30.1050.10">
    <property type="entry name" value="SCP2 sterol-binding domain"/>
    <property type="match status" value="1"/>
</dbReference>